<evidence type="ECO:0000256" key="4">
    <source>
        <dbReference type="ARBA" id="ARBA00022741"/>
    </source>
</evidence>
<dbReference type="AlphaFoldDB" id="A0A1M7YWF4"/>
<dbReference type="SUPFAM" id="SSF55874">
    <property type="entry name" value="ATPase domain of HSP90 chaperone/DNA topoisomerase II/histidine kinase"/>
    <property type="match status" value="1"/>
</dbReference>
<evidence type="ECO:0000256" key="6">
    <source>
        <dbReference type="ARBA" id="ARBA00022840"/>
    </source>
</evidence>
<evidence type="ECO:0000256" key="1">
    <source>
        <dbReference type="ARBA" id="ARBA00000085"/>
    </source>
</evidence>
<gene>
    <name evidence="10" type="primary">fixL</name>
    <name evidence="10" type="ORF">VQ7734_02756</name>
</gene>
<dbReference type="InterPro" id="IPR003594">
    <property type="entry name" value="HATPase_dom"/>
</dbReference>
<organism evidence="10 11">
    <name type="scientific">Vibrio quintilis</name>
    <dbReference type="NCBI Taxonomy" id="1117707"/>
    <lineage>
        <taxon>Bacteria</taxon>
        <taxon>Pseudomonadati</taxon>
        <taxon>Pseudomonadota</taxon>
        <taxon>Gammaproteobacteria</taxon>
        <taxon>Vibrionales</taxon>
        <taxon>Vibrionaceae</taxon>
        <taxon>Vibrio</taxon>
    </lineage>
</organism>
<protein>
    <recommendedName>
        <fullName evidence="2">histidine kinase</fullName>
        <ecNumber evidence="2">2.7.13.3</ecNumber>
    </recommendedName>
</protein>
<accession>A0A1M7YWF4</accession>
<dbReference type="Gene3D" id="1.10.287.130">
    <property type="match status" value="1"/>
</dbReference>
<keyword evidence="5" id="KW-0418">Kinase</keyword>
<keyword evidence="8" id="KW-0472">Membrane</keyword>
<dbReference type="InterPro" id="IPR036890">
    <property type="entry name" value="HATPase_C_sf"/>
</dbReference>
<dbReference type="InterPro" id="IPR005467">
    <property type="entry name" value="His_kinase_dom"/>
</dbReference>
<dbReference type="STRING" id="1117707.VQ7734_02756"/>
<evidence type="ECO:0000259" key="9">
    <source>
        <dbReference type="PROSITE" id="PS50109"/>
    </source>
</evidence>
<dbReference type="PANTHER" id="PTHR43065">
    <property type="entry name" value="SENSOR HISTIDINE KINASE"/>
    <property type="match status" value="1"/>
</dbReference>
<keyword evidence="6" id="KW-0067">ATP-binding</keyword>
<comment type="catalytic activity">
    <reaction evidence="1">
        <text>ATP + protein L-histidine = ADP + protein N-phospho-L-histidine.</text>
        <dbReference type="EC" id="2.7.13.3"/>
    </reaction>
</comment>
<name>A0A1M7YWF4_9VIBR</name>
<dbReference type="PROSITE" id="PS50109">
    <property type="entry name" value="HIS_KIN"/>
    <property type="match status" value="1"/>
</dbReference>
<evidence type="ECO:0000313" key="10">
    <source>
        <dbReference type="EMBL" id="SHO56987.1"/>
    </source>
</evidence>
<evidence type="ECO:0000256" key="2">
    <source>
        <dbReference type="ARBA" id="ARBA00012438"/>
    </source>
</evidence>
<dbReference type="SUPFAM" id="SSF47384">
    <property type="entry name" value="Homodimeric domain of signal transducing histidine kinase"/>
    <property type="match status" value="1"/>
</dbReference>
<dbReference type="Gene3D" id="3.30.565.10">
    <property type="entry name" value="Histidine kinase-like ATPase, C-terminal domain"/>
    <property type="match status" value="1"/>
</dbReference>
<dbReference type="OrthoDB" id="9806130at2"/>
<evidence type="ECO:0000256" key="3">
    <source>
        <dbReference type="ARBA" id="ARBA00022679"/>
    </source>
</evidence>
<dbReference type="EMBL" id="FRFG01000031">
    <property type="protein sequence ID" value="SHO56987.1"/>
    <property type="molecule type" value="Genomic_DNA"/>
</dbReference>
<keyword evidence="7" id="KW-0902">Two-component regulatory system</keyword>
<keyword evidence="3 10" id="KW-0808">Transferase</keyword>
<sequence length="444" mass="49415">MTLNSPPRTHSLQQRQTRLLLIASVPPTLILLITLWSFGVSGYLIALTALTLLLLTGYCMLTARHRLDTHLTTVLNLVESLNQQEFSLRGKFSGRHDTMDTLLSQINQLAETMQQQALAVNQHQYLINTILRNVDVAVLAVNARQQVAFANKGAAALYQMSPAQLQHQSAAALNLIPLLNGQNRQVTEWRFPAGQSRYQIMSDHYFEQGQQHTLLFITDVSDMLRGETHKAWKNLLRVLSHEINNTLTPVASLSQTLRQLLPGEKDDALREVDGGLAMIEERAGNLKQFINSYRQLTQLPDPECIEVEICALVRAVLPLFPQRSVTLLSKAPLKIQADPAQLQQLLINTLKNADEAMTDKHQAIDIHWQQDHNSAELTVSDRGSGITNPDNLFVPFYSTKSGGSGIGLMLCRQIAQNHGGEYTLCDRDDGPGCIATLSVPLRKN</sequence>
<evidence type="ECO:0000256" key="8">
    <source>
        <dbReference type="SAM" id="Phobius"/>
    </source>
</evidence>
<keyword evidence="8" id="KW-1133">Transmembrane helix</keyword>
<feature type="transmembrane region" description="Helical" evidence="8">
    <location>
        <begin position="44"/>
        <end position="61"/>
    </location>
</feature>
<dbReference type="GO" id="GO:0005524">
    <property type="term" value="F:ATP binding"/>
    <property type="evidence" value="ECO:0007669"/>
    <property type="project" value="UniProtKB-KW"/>
</dbReference>
<dbReference type="RefSeq" id="WP_073583461.1">
    <property type="nucleotide sequence ID" value="NZ_AP024898.1"/>
</dbReference>
<keyword evidence="8" id="KW-0812">Transmembrane</keyword>
<evidence type="ECO:0000313" key="11">
    <source>
        <dbReference type="Proteomes" id="UP000184600"/>
    </source>
</evidence>
<reference evidence="11" key="1">
    <citation type="submission" date="2016-12" db="EMBL/GenBank/DDBJ databases">
        <authorList>
            <person name="Rodrigo-Torres L."/>
            <person name="Arahal R.D."/>
            <person name="Lucena T."/>
        </authorList>
    </citation>
    <scope>NUCLEOTIDE SEQUENCE [LARGE SCALE GENOMIC DNA]</scope>
</reference>
<dbReference type="Proteomes" id="UP000184600">
    <property type="component" value="Unassembled WGS sequence"/>
</dbReference>
<dbReference type="SMART" id="SM00387">
    <property type="entry name" value="HATPase_c"/>
    <property type="match status" value="1"/>
</dbReference>
<dbReference type="InterPro" id="IPR036097">
    <property type="entry name" value="HisK_dim/P_sf"/>
</dbReference>
<feature type="transmembrane region" description="Helical" evidence="8">
    <location>
        <begin position="20"/>
        <end position="38"/>
    </location>
</feature>
<dbReference type="GO" id="GO:0000155">
    <property type="term" value="F:phosphorelay sensor kinase activity"/>
    <property type="evidence" value="ECO:0007669"/>
    <property type="project" value="InterPro"/>
</dbReference>
<evidence type="ECO:0000256" key="5">
    <source>
        <dbReference type="ARBA" id="ARBA00022777"/>
    </source>
</evidence>
<dbReference type="InterPro" id="IPR004358">
    <property type="entry name" value="Sig_transdc_His_kin-like_C"/>
</dbReference>
<feature type="domain" description="Histidine kinase" evidence="9">
    <location>
        <begin position="238"/>
        <end position="443"/>
    </location>
</feature>
<keyword evidence="4" id="KW-0547">Nucleotide-binding</keyword>
<proteinExistence type="predicted"/>
<dbReference type="PRINTS" id="PR00344">
    <property type="entry name" value="BCTRLSENSOR"/>
</dbReference>
<keyword evidence="11" id="KW-1185">Reference proteome</keyword>
<evidence type="ECO:0000256" key="7">
    <source>
        <dbReference type="ARBA" id="ARBA00023012"/>
    </source>
</evidence>
<dbReference type="EC" id="2.7.13.3" evidence="2"/>
<dbReference type="Pfam" id="PF02518">
    <property type="entry name" value="HATPase_c"/>
    <property type="match status" value="1"/>
</dbReference>
<dbReference type="PANTHER" id="PTHR43065:SF46">
    <property type="entry name" value="C4-DICARBOXYLATE TRANSPORT SENSOR PROTEIN DCTB"/>
    <property type="match status" value="1"/>
</dbReference>